<dbReference type="InterPro" id="IPR057919">
    <property type="entry name" value="PhiKZ_Gp91"/>
</dbReference>
<dbReference type="RefSeq" id="YP_009293037.1">
    <property type="nucleotide sequence ID" value="NC_031127.1"/>
</dbReference>
<dbReference type="KEGG" id="vg:29069191"/>
<accession>A0A1B2ID21</accession>
<organism evidence="1 2">
    <name type="scientific">Erwinia phage vB_EamM_Huxley</name>
    <dbReference type="NCBI Taxonomy" id="1883373"/>
    <lineage>
        <taxon>Viruses</taxon>
        <taxon>Duplodnaviria</taxon>
        <taxon>Heunggongvirae</taxon>
        <taxon>Uroviricota</taxon>
        <taxon>Caudoviricetes</taxon>
        <taxon>Chimalliviridae</taxon>
        <taxon>Machinavirus</taxon>
        <taxon>Machinavirus machina</taxon>
    </lineage>
</organism>
<dbReference type="GeneID" id="29069191"/>
<name>A0A1B2ID21_9CAUD</name>
<dbReference type="Proteomes" id="UP000203302">
    <property type="component" value="Segment"/>
</dbReference>
<dbReference type="Pfam" id="PF25618">
    <property type="entry name" value="PhiKZ_gp91"/>
    <property type="match status" value="1"/>
</dbReference>
<reference evidence="2" key="1">
    <citation type="submission" date="2016-06" db="EMBL/GenBank/DDBJ databases">
        <authorList>
            <person name="Berg J.A."/>
            <person name="Grossarth S.E."/>
            <person name="Jarvis T.M."/>
            <person name="Merrill B.D."/>
            <person name="Breakwell D.P."/>
            <person name="Hope S."/>
            <person name="Grose J.H."/>
        </authorList>
    </citation>
    <scope>NUCLEOTIDE SEQUENCE [LARGE SCALE GENOMIC DNA]</scope>
</reference>
<proteinExistence type="predicted"/>
<gene>
    <name evidence="1" type="ORF">HUXLEY_69</name>
</gene>
<protein>
    <submittedName>
        <fullName evidence="1">Uncharacterized protein</fullName>
    </submittedName>
</protein>
<sequence>MNPINNPDFNVAERLVKRYMAKLSENPTEVHDDDLIHETLTAAAVILPYFRLLAAESVQQVLYDEFPQIGFTFNTFYNETVAFVVDGKKRPTNVGTWSVLMSTYMNDVHGTKYVQEKGSLGSRMMSAAFGQAGKVRNMGTQHQSMQPDTRLLSYADHELLARWMTRTNGLSDMIMSLAVFLKIARP</sequence>
<dbReference type="OrthoDB" id="11449at10239"/>
<evidence type="ECO:0000313" key="1">
    <source>
        <dbReference type="EMBL" id="ANZ49151.1"/>
    </source>
</evidence>
<dbReference type="EMBL" id="KX397368">
    <property type="protein sequence ID" value="ANZ49151.1"/>
    <property type="molecule type" value="Genomic_DNA"/>
</dbReference>
<evidence type="ECO:0000313" key="2">
    <source>
        <dbReference type="Proteomes" id="UP000203302"/>
    </source>
</evidence>